<accession>A0A165SAH2</accession>
<name>A0A165SAH2_9AGAM</name>
<dbReference type="EMBL" id="KV425575">
    <property type="protein sequence ID" value="KZT24882.1"/>
    <property type="molecule type" value="Genomic_DNA"/>
</dbReference>
<proteinExistence type="predicted"/>
<keyword evidence="2" id="KW-1185">Reference proteome</keyword>
<gene>
    <name evidence="1" type="ORF">NEOLEDRAFT_400790</name>
</gene>
<dbReference type="Proteomes" id="UP000076761">
    <property type="component" value="Unassembled WGS sequence"/>
</dbReference>
<dbReference type="InParanoid" id="A0A165SAH2"/>
<evidence type="ECO:0000313" key="1">
    <source>
        <dbReference type="EMBL" id="KZT24882.1"/>
    </source>
</evidence>
<dbReference type="AlphaFoldDB" id="A0A165SAH2"/>
<sequence>MLSSTLRWPLFFALGRLPYQLAVHLKLVSRVFKPTNLLPTMSNHLYCIRELQSFVKCKMFVRMPKWGSSKSGIPEVWARSNAPPKRLSNAHWTDPEECVLEPGRLYPFLHSPRFAENSLPGPSPDKYTPGRVTAGVPLFEDLQNVDQEAVKDWVSHTLFSRSQKKMRKNSVIG</sequence>
<protein>
    <submittedName>
        <fullName evidence="1">Uncharacterized protein</fullName>
    </submittedName>
</protein>
<evidence type="ECO:0000313" key="2">
    <source>
        <dbReference type="Proteomes" id="UP000076761"/>
    </source>
</evidence>
<reference evidence="1 2" key="1">
    <citation type="journal article" date="2016" name="Mol. Biol. Evol.">
        <title>Comparative Genomics of Early-Diverging Mushroom-Forming Fungi Provides Insights into the Origins of Lignocellulose Decay Capabilities.</title>
        <authorList>
            <person name="Nagy L.G."/>
            <person name="Riley R."/>
            <person name="Tritt A."/>
            <person name="Adam C."/>
            <person name="Daum C."/>
            <person name="Floudas D."/>
            <person name="Sun H."/>
            <person name="Yadav J.S."/>
            <person name="Pangilinan J."/>
            <person name="Larsson K.H."/>
            <person name="Matsuura K."/>
            <person name="Barry K."/>
            <person name="Labutti K."/>
            <person name="Kuo R."/>
            <person name="Ohm R.A."/>
            <person name="Bhattacharya S.S."/>
            <person name="Shirouzu T."/>
            <person name="Yoshinaga Y."/>
            <person name="Martin F.M."/>
            <person name="Grigoriev I.V."/>
            <person name="Hibbett D.S."/>
        </authorList>
    </citation>
    <scope>NUCLEOTIDE SEQUENCE [LARGE SCALE GENOMIC DNA]</scope>
    <source>
        <strain evidence="1 2">HHB14362 ss-1</strain>
    </source>
</reference>
<organism evidence="1 2">
    <name type="scientific">Neolentinus lepideus HHB14362 ss-1</name>
    <dbReference type="NCBI Taxonomy" id="1314782"/>
    <lineage>
        <taxon>Eukaryota</taxon>
        <taxon>Fungi</taxon>
        <taxon>Dikarya</taxon>
        <taxon>Basidiomycota</taxon>
        <taxon>Agaricomycotina</taxon>
        <taxon>Agaricomycetes</taxon>
        <taxon>Gloeophyllales</taxon>
        <taxon>Gloeophyllaceae</taxon>
        <taxon>Neolentinus</taxon>
    </lineage>
</organism>